<accession>A0A8H4XH90</accession>
<reference evidence="2" key="1">
    <citation type="journal article" date="2020" name="BMC Genomics">
        <title>Correction to: Identification and distribution of gene clusters required for synthesis of sphingolipid metabolism inhibitors in diverse species of the filamentous fungus Fusarium.</title>
        <authorList>
            <person name="Kim H.S."/>
            <person name="Lohmar J.M."/>
            <person name="Busman M."/>
            <person name="Brown D.W."/>
            <person name="Naumann T.A."/>
            <person name="Divon H.H."/>
            <person name="Lysoe E."/>
            <person name="Uhlig S."/>
            <person name="Proctor R.H."/>
        </authorList>
    </citation>
    <scope>NUCLEOTIDE SEQUENCE</scope>
    <source>
        <strain evidence="2">NRRL 22465</strain>
    </source>
</reference>
<evidence type="ECO:0000313" key="2">
    <source>
        <dbReference type="EMBL" id="KAF4974410.1"/>
    </source>
</evidence>
<feature type="compositionally biased region" description="Basic and acidic residues" evidence="1">
    <location>
        <begin position="186"/>
        <end position="202"/>
    </location>
</feature>
<organism evidence="2 3">
    <name type="scientific">Fusarium zealandicum</name>
    <dbReference type="NCBI Taxonomy" id="1053134"/>
    <lineage>
        <taxon>Eukaryota</taxon>
        <taxon>Fungi</taxon>
        <taxon>Dikarya</taxon>
        <taxon>Ascomycota</taxon>
        <taxon>Pezizomycotina</taxon>
        <taxon>Sordariomycetes</taxon>
        <taxon>Hypocreomycetidae</taxon>
        <taxon>Hypocreales</taxon>
        <taxon>Nectriaceae</taxon>
        <taxon>Fusarium</taxon>
        <taxon>Fusarium staphyleae species complex</taxon>
    </lineage>
</organism>
<dbReference type="Proteomes" id="UP000635477">
    <property type="component" value="Unassembled WGS sequence"/>
</dbReference>
<evidence type="ECO:0000313" key="3">
    <source>
        <dbReference type="Proteomes" id="UP000635477"/>
    </source>
</evidence>
<evidence type="ECO:0000256" key="1">
    <source>
        <dbReference type="SAM" id="MobiDB-lite"/>
    </source>
</evidence>
<proteinExistence type="predicted"/>
<gene>
    <name evidence="2" type="ORF">FZEAL_8684</name>
</gene>
<feature type="region of interest" description="Disordered" evidence="1">
    <location>
        <begin position="146"/>
        <end position="233"/>
    </location>
</feature>
<feature type="compositionally biased region" description="Polar residues" evidence="1">
    <location>
        <begin position="203"/>
        <end position="217"/>
    </location>
</feature>
<name>A0A8H4XH90_9HYPO</name>
<dbReference type="OrthoDB" id="5230713at2759"/>
<protein>
    <submittedName>
        <fullName evidence="2">Uncharacterized protein</fullName>
    </submittedName>
</protein>
<feature type="region of interest" description="Disordered" evidence="1">
    <location>
        <begin position="1"/>
        <end position="23"/>
    </location>
</feature>
<comment type="caution">
    <text evidence="2">The sequence shown here is derived from an EMBL/GenBank/DDBJ whole genome shotgun (WGS) entry which is preliminary data.</text>
</comment>
<sequence>MLRGTTHAGPKVPLFGNRKERKQLKQQELKAQEEQLRLQALEEAEFATKAETFDFLTYYLQRSPYKDQSDQISIAWDSLPSLSELESYGTLNKTEGTHVCRRLFKAVVIWDDLGLDLWETLSRTLHQQQQLEDDDDDDEYELLDGIHEEPAGWDHVGTTQRRPSSRGSSRTSLSETFFSGRSRQTSADRQRDGSREPRRSSVTEHNASMRRPSTATSGKLPVRRPAAPHGMISEYYDSPSRYRLPKIVRVL</sequence>
<reference evidence="2" key="2">
    <citation type="submission" date="2020-05" db="EMBL/GenBank/DDBJ databases">
        <authorList>
            <person name="Kim H.-S."/>
            <person name="Proctor R.H."/>
            <person name="Brown D.W."/>
        </authorList>
    </citation>
    <scope>NUCLEOTIDE SEQUENCE</scope>
    <source>
        <strain evidence="2">NRRL 22465</strain>
    </source>
</reference>
<keyword evidence="3" id="KW-1185">Reference proteome</keyword>
<feature type="compositionally biased region" description="Low complexity" evidence="1">
    <location>
        <begin position="158"/>
        <end position="176"/>
    </location>
</feature>
<dbReference type="AlphaFoldDB" id="A0A8H4XH90"/>
<dbReference type="EMBL" id="JABEYC010000758">
    <property type="protein sequence ID" value="KAF4974410.1"/>
    <property type="molecule type" value="Genomic_DNA"/>
</dbReference>